<evidence type="ECO:0000313" key="5">
    <source>
        <dbReference type="Proteomes" id="UP000033052"/>
    </source>
</evidence>
<dbReference type="PANTHER" id="PTHR11548:SF9">
    <property type="entry name" value="THYMIDYLATE SYNTHASE"/>
    <property type="match status" value="1"/>
</dbReference>
<dbReference type="InterPro" id="IPR045097">
    <property type="entry name" value="Thymidate_synth/dCMP_Mease"/>
</dbReference>
<dbReference type="GO" id="GO:0032259">
    <property type="term" value="P:methylation"/>
    <property type="evidence" value="ECO:0007669"/>
    <property type="project" value="UniProtKB-KW"/>
</dbReference>
<dbReference type="PANTHER" id="PTHR11548">
    <property type="entry name" value="THYMIDYLATE SYNTHASE 1"/>
    <property type="match status" value="1"/>
</dbReference>
<dbReference type="InterPro" id="IPR036926">
    <property type="entry name" value="Thymidate_synth/dCMP_Mease_sf"/>
</dbReference>
<dbReference type="GO" id="GO:0005829">
    <property type="term" value="C:cytosol"/>
    <property type="evidence" value="ECO:0007669"/>
    <property type="project" value="TreeGrafter"/>
</dbReference>
<dbReference type="GO" id="GO:0004799">
    <property type="term" value="F:thymidylate synthase activity"/>
    <property type="evidence" value="ECO:0007669"/>
    <property type="project" value="TreeGrafter"/>
</dbReference>
<keyword evidence="1" id="KW-0489">Methyltransferase</keyword>
<dbReference type="InterPro" id="IPR023451">
    <property type="entry name" value="Thymidate_synth/dCMP_Mease_dom"/>
</dbReference>
<organism evidence="4 5">
    <name type="scientific">Clostridium sporogenes</name>
    <dbReference type="NCBI Taxonomy" id="1509"/>
    <lineage>
        <taxon>Bacteria</taxon>
        <taxon>Bacillati</taxon>
        <taxon>Bacillota</taxon>
        <taxon>Clostridia</taxon>
        <taxon>Eubacteriales</taxon>
        <taxon>Clostridiaceae</taxon>
        <taxon>Clostridium</taxon>
    </lineage>
</organism>
<sequence length="328" mass="39488">MVKIMKFKNFHEAYLKNLNDVYYNPEFINQPRGNVSKEKLNYFMILENPRERICYTKSRKTNIVFNFAEALWYLSGSNDLNYISYYASNMKKYSMDGKTLTGTAYGPKIFSYGHNSVNQWHRIIELFKEDPDTKRGFIEIFDANEDLSLKNIDVSCTIGFQFFIREHELYMTTFMRANDAYRGIISDVFSFTFIQEFLATELNLDIGQYSHNVATTHIYEPDFKLAEKVLCESKSAKKEIYFPRMPKKDNWEDLKIVLQYEKELRKQTVHLTKKDIDKLEIDEYWKQIIYLFVLYQEIYYGENLDYEIYESLEPIYKYLFCNKWNQYF</sequence>
<dbReference type="SUPFAM" id="SSF55831">
    <property type="entry name" value="Thymidylate synthase/dCMP hydroxymethylase"/>
    <property type="match status" value="1"/>
</dbReference>
<keyword evidence="2" id="KW-0808">Transferase</keyword>
<evidence type="ECO:0000259" key="3">
    <source>
        <dbReference type="Pfam" id="PF00303"/>
    </source>
</evidence>
<evidence type="ECO:0000313" key="4">
    <source>
        <dbReference type="EMBL" id="AKC61508.1"/>
    </source>
</evidence>
<name>A0A7U5D294_CLOSG</name>
<dbReference type="AlphaFoldDB" id="A0A7U5D294"/>
<reference evidence="4 5" key="1">
    <citation type="journal article" date="2015" name="PLoS ONE">
        <title>A universal mariner transposon system for forward genetic studies in the genus clostridium.</title>
        <authorList>
            <person name="Zhang Y."/>
            <person name="Grosse-Honebrink A."/>
            <person name="Minton N.P."/>
        </authorList>
    </citation>
    <scope>NUCLEOTIDE SEQUENCE [LARGE SCALE GENOMIC DNA]</scope>
    <source>
        <strain evidence="4 5">NCIMB 10696</strain>
    </source>
</reference>
<evidence type="ECO:0000256" key="2">
    <source>
        <dbReference type="ARBA" id="ARBA00022679"/>
    </source>
</evidence>
<gene>
    <name evidence="4" type="ORF">CLSPO_c07870</name>
</gene>
<accession>A0A7U5D294</accession>
<dbReference type="EMBL" id="CP009225">
    <property type="protein sequence ID" value="AKC61508.1"/>
    <property type="molecule type" value="Genomic_DNA"/>
</dbReference>
<protein>
    <submittedName>
        <fullName evidence="4">Putative thymidylate synthase</fullName>
    </submittedName>
</protein>
<dbReference type="Gene3D" id="3.30.572.10">
    <property type="entry name" value="Thymidylate synthase/dCMP hydroxymethylase domain"/>
    <property type="match status" value="1"/>
</dbReference>
<dbReference type="CDD" id="cd00351">
    <property type="entry name" value="TS_Pyrimidine_HMase"/>
    <property type="match status" value="1"/>
</dbReference>
<evidence type="ECO:0000256" key="1">
    <source>
        <dbReference type="ARBA" id="ARBA00022603"/>
    </source>
</evidence>
<proteinExistence type="predicted"/>
<feature type="domain" description="Thymidylate synthase/dCMP hydroxymethylase" evidence="3">
    <location>
        <begin position="13"/>
        <end position="253"/>
    </location>
</feature>
<dbReference type="Pfam" id="PF00303">
    <property type="entry name" value="Thymidylat_synt"/>
    <property type="match status" value="1"/>
</dbReference>
<dbReference type="KEGG" id="cld:CLSPO_c07870"/>
<dbReference type="Proteomes" id="UP000033052">
    <property type="component" value="Chromosome"/>
</dbReference>
<dbReference type="GO" id="GO:0006231">
    <property type="term" value="P:dTMP biosynthetic process"/>
    <property type="evidence" value="ECO:0007669"/>
    <property type="project" value="TreeGrafter"/>
</dbReference>